<evidence type="ECO:0000313" key="6">
    <source>
        <dbReference type="EMBL" id="OHA80991.1"/>
    </source>
</evidence>
<dbReference type="EMBL" id="MHUT01000012">
    <property type="protein sequence ID" value="OHA80991.1"/>
    <property type="molecule type" value="Genomic_DNA"/>
</dbReference>
<gene>
    <name evidence="6" type="ORF">A3D51_03140</name>
</gene>
<evidence type="ECO:0000313" key="7">
    <source>
        <dbReference type="Proteomes" id="UP000179118"/>
    </source>
</evidence>
<accession>A0A1G2S9P7</accession>
<evidence type="ECO:0000259" key="5">
    <source>
        <dbReference type="Pfam" id="PF00535"/>
    </source>
</evidence>
<dbReference type="InterPro" id="IPR029044">
    <property type="entry name" value="Nucleotide-diphossugar_trans"/>
</dbReference>
<feature type="domain" description="Glycosyltransferase 2-like" evidence="5">
    <location>
        <begin position="51"/>
        <end position="218"/>
    </location>
</feature>
<name>A0A1G2S9P7_9BACT</name>
<dbReference type="PANTHER" id="PTHR43630:SF1">
    <property type="entry name" value="POLY-BETA-1,6-N-ACETYL-D-GLUCOSAMINE SYNTHASE"/>
    <property type="match status" value="1"/>
</dbReference>
<feature type="transmembrane region" description="Helical" evidence="4">
    <location>
        <begin position="349"/>
        <end position="369"/>
    </location>
</feature>
<evidence type="ECO:0000256" key="4">
    <source>
        <dbReference type="SAM" id="Phobius"/>
    </source>
</evidence>
<keyword evidence="2" id="KW-0328">Glycosyltransferase</keyword>
<protein>
    <recommendedName>
        <fullName evidence="5">Glycosyltransferase 2-like domain-containing protein</fullName>
    </recommendedName>
</protein>
<keyword evidence="4" id="KW-0812">Transmembrane</keyword>
<dbReference type="Proteomes" id="UP000179118">
    <property type="component" value="Unassembled WGS sequence"/>
</dbReference>
<dbReference type="Pfam" id="PF00535">
    <property type="entry name" value="Glycos_transf_2"/>
    <property type="match status" value="1"/>
</dbReference>
<keyword evidence="4" id="KW-0472">Membrane</keyword>
<evidence type="ECO:0000256" key="1">
    <source>
        <dbReference type="ARBA" id="ARBA00006739"/>
    </source>
</evidence>
<dbReference type="SUPFAM" id="SSF53448">
    <property type="entry name" value="Nucleotide-diphospho-sugar transferases"/>
    <property type="match status" value="1"/>
</dbReference>
<dbReference type="CDD" id="cd06423">
    <property type="entry name" value="CESA_like"/>
    <property type="match status" value="1"/>
</dbReference>
<dbReference type="AlphaFoldDB" id="A0A1G2S9P7"/>
<feature type="transmembrane region" description="Helical" evidence="4">
    <location>
        <begin position="6"/>
        <end position="29"/>
    </location>
</feature>
<sequence length="413" mass="47570">MVEIFFNSILYIFLFLTLYLEVFFLITFFEERLKLDTKGTTGKLSYYPSATIIVPCWNEEKTVSKTIESLLALHYPKDKLKIFVVDDGSTDGTWEVVQKFLRNPQVKLFKKENGGKHTAVNYGIKNSTSELVGCLDADSFVDKDALHEIASAFNEDTDMMAAIPTIIIHEPKTILQKMQKTEYHTVAFFKRMLSPLDAITVTPGPFSFFRKEVFEKIGLFKKAHNTEDMELALRMQSNHMRIRNVHTAHVHTSGPDTLYKLYRQRLRWAYGGMKNTLDYRFMLFRRRYGILGMVTLPLAFFGIFIFLYNFGFVVFHIVRGVMSKAVEISTVGLSFALPNVDSFFFNTDFMSILAYVFLGLGLVIIWNGVKLAEGRFRPSIGIFYFISLYGIVAPIWLTRALINLVFSRSTSWR</sequence>
<dbReference type="PANTHER" id="PTHR43630">
    <property type="entry name" value="POLY-BETA-1,6-N-ACETYL-D-GLUCOSAMINE SYNTHASE"/>
    <property type="match status" value="1"/>
</dbReference>
<dbReference type="Gene3D" id="3.90.550.10">
    <property type="entry name" value="Spore Coat Polysaccharide Biosynthesis Protein SpsA, Chain A"/>
    <property type="match status" value="1"/>
</dbReference>
<keyword evidence="3" id="KW-0808">Transferase</keyword>
<feature type="transmembrane region" description="Helical" evidence="4">
    <location>
        <begin position="381"/>
        <end position="406"/>
    </location>
</feature>
<comment type="caution">
    <text evidence="6">The sequence shown here is derived from an EMBL/GenBank/DDBJ whole genome shotgun (WGS) entry which is preliminary data.</text>
</comment>
<proteinExistence type="inferred from homology"/>
<comment type="similarity">
    <text evidence="1">Belongs to the glycosyltransferase 2 family.</text>
</comment>
<dbReference type="GO" id="GO:0016757">
    <property type="term" value="F:glycosyltransferase activity"/>
    <property type="evidence" value="ECO:0007669"/>
    <property type="project" value="UniProtKB-KW"/>
</dbReference>
<organism evidence="6 7">
    <name type="scientific">Candidatus Yonathbacteria bacterium RIFCSPHIGHO2_02_FULL_44_14</name>
    <dbReference type="NCBI Taxonomy" id="1802724"/>
    <lineage>
        <taxon>Bacteria</taxon>
        <taxon>Candidatus Yonathiibacteriota</taxon>
    </lineage>
</organism>
<evidence type="ECO:0000256" key="2">
    <source>
        <dbReference type="ARBA" id="ARBA00022676"/>
    </source>
</evidence>
<keyword evidence="4" id="KW-1133">Transmembrane helix</keyword>
<dbReference type="InterPro" id="IPR001173">
    <property type="entry name" value="Glyco_trans_2-like"/>
</dbReference>
<feature type="transmembrane region" description="Helical" evidence="4">
    <location>
        <begin position="290"/>
        <end position="318"/>
    </location>
</feature>
<evidence type="ECO:0000256" key="3">
    <source>
        <dbReference type="ARBA" id="ARBA00022679"/>
    </source>
</evidence>
<reference evidence="6 7" key="1">
    <citation type="journal article" date="2016" name="Nat. Commun.">
        <title>Thousands of microbial genomes shed light on interconnected biogeochemical processes in an aquifer system.</title>
        <authorList>
            <person name="Anantharaman K."/>
            <person name="Brown C.T."/>
            <person name="Hug L.A."/>
            <person name="Sharon I."/>
            <person name="Castelle C.J."/>
            <person name="Probst A.J."/>
            <person name="Thomas B.C."/>
            <person name="Singh A."/>
            <person name="Wilkins M.J."/>
            <person name="Karaoz U."/>
            <person name="Brodie E.L."/>
            <person name="Williams K.H."/>
            <person name="Hubbard S.S."/>
            <person name="Banfield J.F."/>
        </authorList>
    </citation>
    <scope>NUCLEOTIDE SEQUENCE [LARGE SCALE GENOMIC DNA]</scope>
</reference>